<evidence type="ECO:0000256" key="7">
    <source>
        <dbReference type="HAMAP-Rule" id="MF_01217"/>
    </source>
</evidence>
<keyword evidence="7" id="KW-0963">Cytoplasm</keyword>
<comment type="PTM">
    <text evidence="7">4'-phosphopantetheine is transferred from CoA to a specific serine of apo-ACP by AcpS. This modification is essential for activity because fatty acids are bound in thioester linkage to the sulfhydryl of the prosthetic group.</text>
</comment>
<name>A0A4P6ZLD2_9LACO</name>
<comment type="similarity">
    <text evidence="7">Belongs to the acyl carrier protein (ACP) family.</text>
</comment>
<dbReference type="UniPathway" id="UPA00094"/>
<dbReference type="OrthoDB" id="9804551at2"/>
<sequence length="81" mass="9121">MDKKTIFNQVAAVIAKQFDIDQSKIKGSLNFKNDLDADSIDLIEVVMSLENKFNAKIPDTEAQKLQTVDDVVNYISAHHQN</sequence>
<comment type="pathway">
    <text evidence="7 9">Lipid metabolism; fatty acid biosynthesis.</text>
</comment>
<comment type="PTM">
    <text evidence="9">4'-phosphopantetheine is transferred from CoA to a specific serine of apo-ACP by acpS.</text>
</comment>
<dbReference type="InterPro" id="IPR003231">
    <property type="entry name" value="ACP"/>
</dbReference>
<dbReference type="PROSITE" id="PS50075">
    <property type="entry name" value="CARRIER"/>
    <property type="match status" value="1"/>
</dbReference>
<dbReference type="GO" id="GO:0000035">
    <property type="term" value="F:acyl binding"/>
    <property type="evidence" value="ECO:0007669"/>
    <property type="project" value="TreeGrafter"/>
</dbReference>
<dbReference type="Proteomes" id="UP000294321">
    <property type="component" value="Chromosome"/>
</dbReference>
<protein>
    <recommendedName>
        <fullName evidence="7 8">Acyl carrier protein</fullName>
        <shortName evidence="7">ACP</shortName>
    </recommendedName>
</protein>
<dbReference type="PANTHER" id="PTHR20863">
    <property type="entry name" value="ACYL CARRIER PROTEIN"/>
    <property type="match status" value="1"/>
</dbReference>
<dbReference type="Gene3D" id="1.10.1200.10">
    <property type="entry name" value="ACP-like"/>
    <property type="match status" value="1"/>
</dbReference>
<keyword evidence="2 7" id="KW-0444">Lipid biosynthesis</keyword>
<dbReference type="NCBIfam" id="TIGR00517">
    <property type="entry name" value="acyl_carrier"/>
    <property type="match status" value="1"/>
</dbReference>
<dbReference type="EMBL" id="CP034726">
    <property type="protein sequence ID" value="QBP18616.1"/>
    <property type="molecule type" value="Genomic_DNA"/>
</dbReference>
<dbReference type="PANTHER" id="PTHR20863:SF76">
    <property type="entry name" value="CARRIER DOMAIN-CONTAINING PROTEIN"/>
    <property type="match status" value="1"/>
</dbReference>
<keyword evidence="5 7" id="KW-0443">Lipid metabolism</keyword>
<proteinExistence type="inferred from homology"/>
<evidence type="ECO:0000256" key="6">
    <source>
        <dbReference type="ARBA" id="ARBA00023160"/>
    </source>
</evidence>
<dbReference type="RefSeq" id="WP_133442174.1">
    <property type="nucleotide sequence ID" value="NZ_CP034726.1"/>
</dbReference>
<evidence type="ECO:0000256" key="8">
    <source>
        <dbReference type="NCBIfam" id="TIGR00517"/>
    </source>
</evidence>
<evidence type="ECO:0000313" key="12">
    <source>
        <dbReference type="Proteomes" id="UP000294321"/>
    </source>
</evidence>
<comment type="function">
    <text evidence="7 9">Carrier of the growing fatty acid chain in fatty acid biosynthesis.</text>
</comment>
<feature type="domain" description="Carrier" evidence="10">
    <location>
        <begin position="4"/>
        <end position="79"/>
    </location>
</feature>
<evidence type="ECO:0000256" key="3">
    <source>
        <dbReference type="ARBA" id="ARBA00022553"/>
    </source>
</evidence>
<evidence type="ECO:0000259" key="10">
    <source>
        <dbReference type="PROSITE" id="PS50075"/>
    </source>
</evidence>
<comment type="subcellular location">
    <subcellularLocation>
        <location evidence="7">Cytoplasm</location>
    </subcellularLocation>
</comment>
<dbReference type="KEGG" id="lji:ELX58_05610"/>
<evidence type="ECO:0000256" key="5">
    <source>
        <dbReference type="ARBA" id="ARBA00023098"/>
    </source>
</evidence>
<reference evidence="12" key="1">
    <citation type="submission" date="2018-12" db="EMBL/GenBank/DDBJ databases">
        <title>A new species of lactobacillus.</title>
        <authorList>
            <person name="Jian Y."/>
            <person name="Xin L."/>
            <person name="Hong Z.J."/>
            <person name="Ming L.Z."/>
            <person name="Hong X.Z."/>
        </authorList>
    </citation>
    <scope>NUCLEOTIDE SEQUENCE [LARGE SCALE GENOMIC DNA]</scope>
    <source>
        <strain evidence="12">HSLZ-75</strain>
    </source>
</reference>
<accession>A0A4P6ZLD2</accession>
<keyword evidence="6 7" id="KW-0275">Fatty acid biosynthesis</keyword>
<dbReference type="GO" id="GO:0005737">
    <property type="term" value="C:cytoplasm"/>
    <property type="evidence" value="ECO:0007669"/>
    <property type="project" value="UniProtKB-SubCell"/>
</dbReference>
<keyword evidence="1 7" id="KW-0596">Phosphopantetheine</keyword>
<dbReference type="GO" id="GO:0000036">
    <property type="term" value="F:acyl carrier activity"/>
    <property type="evidence" value="ECO:0007669"/>
    <property type="project" value="UniProtKB-UniRule"/>
</dbReference>
<evidence type="ECO:0000256" key="4">
    <source>
        <dbReference type="ARBA" id="ARBA00022832"/>
    </source>
</evidence>
<dbReference type="NCBIfam" id="NF002148">
    <property type="entry name" value="PRK00982.1-2"/>
    <property type="match status" value="1"/>
</dbReference>
<dbReference type="InterPro" id="IPR009081">
    <property type="entry name" value="PP-bd_ACP"/>
</dbReference>
<dbReference type="AlphaFoldDB" id="A0A4P6ZLD2"/>
<dbReference type="SUPFAM" id="SSF47336">
    <property type="entry name" value="ACP-like"/>
    <property type="match status" value="1"/>
</dbReference>
<dbReference type="NCBIfam" id="NF002150">
    <property type="entry name" value="PRK00982.1-4"/>
    <property type="match status" value="1"/>
</dbReference>
<dbReference type="InterPro" id="IPR036736">
    <property type="entry name" value="ACP-like_sf"/>
</dbReference>
<dbReference type="Pfam" id="PF00550">
    <property type="entry name" value="PP-binding"/>
    <property type="match status" value="1"/>
</dbReference>
<keyword evidence="4 7" id="KW-0276">Fatty acid metabolism</keyword>
<gene>
    <name evidence="7 11" type="primary">acpP</name>
    <name evidence="11" type="ORF">ELX58_05610</name>
</gene>
<evidence type="ECO:0000256" key="1">
    <source>
        <dbReference type="ARBA" id="ARBA00022450"/>
    </source>
</evidence>
<keyword evidence="12" id="KW-1185">Reference proteome</keyword>
<feature type="modified residue" description="O-(pantetheine 4'-phosphoryl)serine" evidence="7">
    <location>
        <position position="39"/>
    </location>
</feature>
<keyword evidence="3 7" id="KW-0597">Phosphoprotein</keyword>
<evidence type="ECO:0000256" key="2">
    <source>
        <dbReference type="ARBA" id="ARBA00022516"/>
    </source>
</evidence>
<evidence type="ECO:0000313" key="11">
    <source>
        <dbReference type="EMBL" id="QBP18616.1"/>
    </source>
</evidence>
<organism evidence="11 12">
    <name type="scientific">Acetilactobacillus jinshanensis</name>
    <dbReference type="NCBI Taxonomy" id="1720083"/>
    <lineage>
        <taxon>Bacteria</taxon>
        <taxon>Bacillati</taxon>
        <taxon>Bacillota</taxon>
        <taxon>Bacilli</taxon>
        <taxon>Lactobacillales</taxon>
        <taxon>Lactobacillaceae</taxon>
        <taxon>Acetilactobacillus</taxon>
    </lineage>
</organism>
<dbReference type="HAMAP" id="MF_01217">
    <property type="entry name" value="Acyl_carrier"/>
    <property type="match status" value="1"/>
</dbReference>
<evidence type="ECO:0000256" key="9">
    <source>
        <dbReference type="RuleBase" id="RU003545"/>
    </source>
</evidence>